<gene>
    <name evidence="6" type="primary">hmd_5</name>
    <name evidence="6" type="ORF">Pth03_69860</name>
</gene>
<dbReference type="EMBL" id="BOOR01000068">
    <property type="protein sequence ID" value="GII58597.1"/>
    <property type="molecule type" value="Genomic_DNA"/>
</dbReference>
<name>A0A8J3Y0I5_9ACTN</name>
<dbReference type="RefSeq" id="WP_203948690.1">
    <property type="nucleotide sequence ID" value="NZ_BOOR01000068.1"/>
</dbReference>
<dbReference type="InterPro" id="IPR011251">
    <property type="entry name" value="Luciferase-like_dom"/>
</dbReference>
<dbReference type="PANTHER" id="PTHR42847:SF4">
    <property type="entry name" value="ALKANESULFONATE MONOOXYGENASE-RELATED"/>
    <property type="match status" value="1"/>
</dbReference>
<comment type="caution">
    <text evidence="6">The sequence shown here is derived from an EMBL/GenBank/DDBJ whole genome shotgun (WGS) entry which is preliminary data.</text>
</comment>
<dbReference type="GO" id="GO:0046306">
    <property type="term" value="P:alkanesulfonate catabolic process"/>
    <property type="evidence" value="ECO:0007669"/>
    <property type="project" value="TreeGrafter"/>
</dbReference>
<evidence type="ECO:0000256" key="4">
    <source>
        <dbReference type="ARBA" id="ARBA00023033"/>
    </source>
</evidence>
<dbReference type="Proteomes" id="UP000605992">
    <property type="component" value="Unassembled WGS sequence"/>
</dbReference>
<keyword evidence="3" id="KW-0560">Oxidoreductase</keyword>
<organism evidence="6 7">
    <name type="scientific">Planotetraspora thailandica</name>
    <dbReference type="NCBI Taxonomy" id="487172"/>
    <lineage>
        <taxon>Bacteria</taxon>
        <taxon>Bacillati</taxon>
        <taxon>Actinomycetota</taxon>
        <taxon>Actinomycetes</taxon>
        <taxon>Streptosporangiales</taxon>
        <taxon>Streptosporangiaceae</taxon>
        <taxon>Planotetraspora</taxon>
    </lineage>
</organism>
<proteinExistence type="predicted"/>
<dbReference type="GO" id="GO:0008726">
    <property type="term" value="F:alkanesulfonate monooxygenase activity"/>
    <property type="evidence" value="ECO:0007669"/>
    <property type="project" value="TreeGrafter"/>
</dbReference>
<keyword evidence="7" id="KW-1185">Reference proteome</keyword>
<keyword evidence="1" id="KW-0285">Flavoprotein</keyword>
<dbReference type="AlphaFoldDB" id="A0A8J3Y0I5"/>
<keyword evidence="2" id="KW-0288">FMN</keyword>
<accession>A0A8J3Y0I5</accession>
<sequence length="292" mass="31373">MGVNPLSFGISVTPDAAAIDDITRLAQVADAAGLDLVAVQDHPYQAGFLDTWTLITHLADRTEHIRFFPAVADLALRPPVMLAKAAASLDLLSGGRIELGVGAGAFAEAIAGMGGPARTPAESVEATEEALQIIKAAWGSRPFALVGEHHQVHGYQPGPTPSRAIGLWVGAQKPRMLRMIGRLADGWVCPLNIYIPPPQVPDLQDVIDRAAVEAGRDPARIRRIYNVFGTIGPGTDGQGLNGPAELWAETLADWATRLRFDTFVFWPVVSSPEQIRMFAEEVVPRTRALLAR</sequence>
<evidence type="ECO:0000313" key="7">
    <source>
        <dbReference type="Proteomes" id="UP000605992"/>
    </source>
</evidence>
<dbReference type="InterPro" id="IPR050172">
    <property type="entry name" value="SsuD_RutA_monooxygenase"/>
</dbReference>
<evidence type="ECO:0000313" key="6">
    <source>
        <dbReference type="EMBL" id="GII58597.1"/>
    </source>
</evidence>
<evidence type="ECO:0000256" key="3">
    <source>
        <dbReference type="ARBA" id="ARBA00023002"/>
    </source>
</evidence>
<dbReference type="InterPro" id="IPR036661">
    <property type="entry name" value="Luciferase-like_sf"/>
</dbReference>
<evidence type="ECO:0000256" key="2">
    <source>
        <dbReference type="ARBA" id="ARBA00022643"/>
    </source>
</evidence>
<dbReference type="PANTHER" id="PTHR42847">
    <property type="entry name" value="ALKANESULFONATE MONOOXYGENASE"/>
    <property type="match status" value="1"/>
</dbReference>
<dbReference type="Pfam" id="PF00296">
    <property type="entry name" value="Bac_luciferase"/>
    <property type="match status" value="1"/>
</dbReference>
<reference evidence="6" key="1">
    <citation type="submission" date="2021-01" db="EMBL/GenBank/DDBJ databases">
        <title>Whole genome shotgun sequence of Planotetraspora thailandica NBRC 104271.</title>
        <authorList>
            <person name="Komaki H."/>
            <person name="Tamura T."/>
        </authorList>
    </citation>
    <scope>NUCLEOTIDE SEQUENCE</scope>
    <source>
        <strain evidence="6">NBRC 104271</strain>
    </source>
</reference>
<evidence type="ECO:0000259" key="5">
    <source>
        <dbReference type="Pfam" id="PF00296"/>
    </source>
</evidence>
<keyword evidence="4" id="KW-0503">Monooxygenase</keyword>
<dbReference type="SUPFAM" id="SSF51679">
    <property type="entry name" value="Bacterial luciferase-like"/>
    <property type="match status" value="1"/>
</dbReference>
<dbReference type="Gene3D" id="3.20.20.30">
    <property type="entry name" value="Luciferase-like domain"/>
    <property type="match status" value="1"/>
</dbReference>
<protein>
    <submittedName>
        <fullName evidence="6">N5,N10-methylene tetrahydromethanopterin reductase</fullName>
    </submittedName>
</protein>
<evidence type="ECO:0000256" key="1">
    <source>
        <dbReference type="ARBA" id="ARBA00022630"/>
    </source>
</evidence>
<feature type="domain" description="Luciferase-like" evidence="5">
    <location>
        <begin position="12"/>
        <end position="231"/>
    </location>
</feature>